<keyword evidence="2" id="KW-1185">Reference proteome</keyword>
<proteinExistence type="predicted"/>
<evidence type="ECO:0008006" key="3">
    <source>
        <dbReference type="Google" id="ProtNLM"/>
    </source>
</evidence>
<evidence type="ECO:0000313" key="2">
    <source>
        <dbReference type="Proteomes" id="UP000283269"/>
    </source>
</evidence>
<comment type="caution">
    <text evidence="1">The sequence shown here is derived from an EMBL/GenBank/DDBJ whole genome shotgun (WGS) entry which is preliminary data.</text>
</comment>
<dbReference type="AlphaFoldDB" id="A0A409WIY2"/>
<protein>
    <recommendedName>
        <fullName evidence="3">F-box domain-containing protein</fullName>
    </recommendedName>
</protein>
<sequence length="561" mass="64756">MQNYVFFPDSQETQKSVPFGQCEMADRIPCLPCARYIELDVKLAPSRTFLDRLLALQSDNKADTRRLHAPVINRMPAEIVARIFSWCIADYWTEPWTDPIKRASFLNPLTLGAICWSWRQIAWSTPRLWTYIKCKFGPDEKPSSSHLEISREWLSRSGEMPLAISIKLGTQEHDANRDEYEFSEQMKQDFGPFIDIFNEYSHRWQCLSISCPPELLASFTGNPLGSPILEHIGVTPDDFDGNNFYDDEDNQFKLQAGPPQPTFAVILDLSLKTLVISYIHVTQVIARGLRELDCLELILLAPMLERLVLVDAWYSFKTNPNVVSESIIHDRLRDIEIRHQRDEPSQPFMRKLFKTLVVPNLKELCLKMLHGHLFCDSLIYLLDRSSCSLKTFIVNDAIYDDNSMIQLLQSRPSIENLELLPSNGCDHPPEEFLGLFARTKDGTDGTSLQLDFLPNLKRFKYSVSEPNQIPWQFLADIYGPPTIRQRRPLGELTMVYRERNLGHFMDIEKTLTHSDIGKNVLLRLLELEAANISLYLSKRIRRKDLLDLLQEELAVKCAVYE</sequence>
<dbReference type="Proteomes" id="UP000283269">
    <property type="component" value="Unassembled WGS sequence"/>
</dbReference>
<accession>A0A409WIY2</accession>
<dbReference type="EMBL" id="NHYD01003417">
    <property type="protein sequence ID" value="PPQ78473.1"/>
    <property type="molecule type" value="Genomic_DNA"/>
</dbReference>
<reference evidence="1 2" key="1">
    <citation type="journal article" date="2018" name="Evol. Lett.">
        <title>Horizontal gene cluster transfer increased hallucinogenic mushroom diversity.</title>
        <authorList>
            <person name="Reynolds H.T."/>
            <person name="Vijayakumar V."/>
            <person name="Gluck-Thaler E."/>
            <person name="Korotkin H.B."/>
            <person name="Matheny P.B."/>
            <person name="Slot J.C."/>
        </authorList>
    </citation>
    <scope>NUCLEOTIDE SEQUENCE [LARGE SCALE GENOMIC DNA]</scope>
    <source>
        <strain evidence="1 2">2631</strain>
    </source>
</reference>
<gene>
    <name evidence="1" type="ORF">CVT25_011868</name>
</gene>
<organism evidence="1 2">
    <name type="scientific">Psilocybe cyanescens</name>
    <dbReference type="NCBI Taxonomy" id="93625"/>
    <lineage>
        <taxon>Eukaryota</taxon>
        <taxon>Fungi</taxon>
        <taxon>Dikarya</taxon>
        <taxon>Basidiomycota</taxon>
        <taxon>Agaricomycotina</taxon>
        <taxon>Agaricomycetes</taxon>
        <taxon>Agaricomycetidae</taxon>
        <taxon>Agaricales</taxon>
        <taxon>Agaricineae</taxon>
        <taxon>Strophariaceae</taxon>
        <taxon>Psilocybe</taxon>
    </lineage>
</organism>
<name>A0A409WIY2_PSICY</name>
<evidence type="ECO:0000313" key="1">
    <source>
        <dbReference type="EMBL" id="PPQ78473.1"/>
    </source>
</evidence>
<dbReference type="OrthoDB" id="2269034at2759"/>
<dbReference type="InParanoid" id="A0A409WIY2"/>